<keyword evidence="3" id="KW-1185">Reference proteome</keyword>
<comment type="caution">
    <text evidence="2">The sequence shown here is derived from an EMBL/GenBank/DDBJ whole genome shotgun (WGS) entry which is preliminary data.</text>
</comment>
<dbReference type="EMBL" id="CAJVPY010010332">
    <property type="protein sequence ID" value="CAG8717798.1"/>
    <property type="molecule type" value="Genomic_DNA"/>
</dbReference>
<protein>
    <submittedName>
        <fullName evidence="2">21113_t:CDS:1</fullName>
    </submittedName>
</protein>
<gene>
    <name evidence="2" type="ORF">DERYTH_LOCUS14076</name>
</gene>
<dbReference type="Proteomes" id="UP000789405">
    <property type="component" value="Unassembled WGS sequence"/>
</dbReference>
<accession>A0A9N9I317</accession>
<evidence type="ECO:0000313" key="2">
    <source>
        <dbReference type="EMBL" id="CAG8717798.1"/>
    </source>
</evidence>
<reference evidence="2" key="1">
    <citation type="submission" date="2021-06" db="EMBL/GenBank/DDBJ databases">
        <authorList>
            <person name="Kallberg Y."/>
            <person name="Tangrot J."/>
            <person name="Rosling A."/>
        </authorList>
    </citation>
    <scope>NUCLEOTIDE SEQUENCE</scope>
    <source>
        <strain evidence="2">MA453B</strain>
    </source>
</reference>
<organism evidence="2 3">
    <name type="scientific">Dentiscutata erythropus</name>
    <dbReference type="NCBI Taxonomy" id="1348616"/>
    <lineage>
        <taxon>Eukaryota</taxon>
        <taxon>Fungi</taxon>
        <taxon>Fungi incertae sedis</taxon>
        <taxon>Mucoromycota</taxon>
        <taxon>Glomeromycotina</taxon>
        <taxon>Glomeromycetes</taxon>
        <taxon>Diversisporales</taxon>
        <taxon>Gigasporaceae</taxon>
        <taxon>Dentiscutata</taxon>
    </lineage>
</organism>
<name>A0A9N9I317_9GLOM</name>
<sequence>MSDPRKSDELPDPQKVKNLIAGRDSNSAVASHALPKHHYTADPNEVPDDKQKWQDQELRVHVGNDKKGIVGQVEKDWEESKDNKKAHK</sequence>
<dbReference type="AlphaFoldDB" id="A0A9N9I317"/>
<evidence type="ECO:0000313" key="3">
    <source>
        <dbReference type="Proteomes" id="UP000789405"/>
    </source>
</evidence>
<proteinExistence type="predicted"/>
<feature type="region of interest" description="Disordered" evidence="1">
    <location>
        <begin position="63"/>
        <end position="88"/>
    </location>
</feature>
<evidence type="ECO:0000256" key="1">
    <source>
        <dbReference type="SAM" id="MobiDB-lite"/>
    </source>
</evidence>
<dbReference type="OrthoDB" id="2384962at2759"/>